<feature type="signal peptide" evidence="6">
    <location>
        <begin position="1"/>
        <end position="26"/>
    </location>
</feature>
<evidence type="ECO:0000256" key="5">
    <source>
        <dbReference type="ARBA" id="ARBA00022729"/>
    </source>
</evidence>
<feature type="chain" id="PRO_5035966539" description="S-protein homolog" evidence="6">
    <location>
        <begin position="27"/>
        <end position="136"/>
    </location>
</feature>
<evidence type="ECO:0000256" key="4">
    <source>
        <dbReference type="ARBA" id="ARBA00022525"/>
    </source>
</evidence>
<comment type="similarity">
    <text evidence="2 6">Belongs to the plant self-incompatibility (S1) protein family.</text>
</comment>
<evidence type="ECO:0000256" key="6">
    <source>
        <dbReference type="RuleBase" id="RU367044"/>
    </source>
</evidence>
<name>A0A8T0JTD1_PHAAN</name>
<dbReference type="PANTHER" id="PTHR31232:SF43">
    <property type="entry name" value="S-PROTEIN HOMOLOG 29-RELATED"/>
    <property type="match status" value="1"/>
</dbReference>
<organism evidence="7 8">
    <name type="scientific">Phaseolus angularis</name>
    <name type="common">Azuki bean</name>
    <name type="synonym">Vigna angularis</name>
    <dbReference type="NCBI Taxonomy" id="3914"/>
    <lineage>
        <taxon>Eukaryota</taxon>
        <taxon>Viridiplantae</taxon>
        <taxon>Streptophyta</taxon>
        <taxon>Embryophyta</taxon>
        <taxon>Tracheophyta</taxon>
        <taxon>Spermatophyta</taxon>
        <taxon>Magnoliopsida</taxon>
        <taxon>eudicotyledons</taxon>
        <taxon>Gunneridae</taxon>
        <taxon>Pentapetalae</taxon>
        <taxon>rosids</taxon>
        <taxon>fabids</taxon>
        <taxon>Fabales</taxon>
        <taxon>Fabaceae</taxon>
        <taxon>Papilionoideae</taxon>
        <taxon>50 kb inversion clade</taxon>
        <taxon>NPAAA clade</taxon>
        <taxon>indigoferoid/millettioid clade</taxon>
        <taxon>Phaseoleae</taxon>
        <taxon>Vigna</taxon>
    </lineage>
</organism>
<protein>
    <recommendedName>
        <fullName evidence="6">S-protein homolog</fullName>
    </recommendedName>
</protein>
<dbReference type="EMBL" id="JABFOF010000008">
    <property type="protein sequence ID" value="KAG2383876.1"/>
    <property type="molecule type" value="Genomic_DNA"/>
</dbReference>
<dbReference type="InterPro" id="IPR010264">
    <property type="entry name" value="Self-incomp_S1"/>
</dbReference>
<comment type="subcellular location">
    <subcellularLocation>
        <location evidence="1 6">Secreted</location>
    </subcellularLocation>
</comment>
<sequence length="136" mass="16294">MDSISKMMRIFCLLFLVLQLTGIVTAIPFFPTKVSVEITNKLSRKDLHLHCKDKHNDLGIVELKVNETYSFRFYPQFFFPSTLYFCHFTWLYGDHRFDIYVEYRDLYCIHNLCSWEILENGPCKIKKSGKRECFAW</sequence>
<dbReference type="Pfam" id="PF05938">
    <property type="entry name" value="Self-incomp_S1"/>
    <property type="match status" value="1"/>
</dbReference>
<keyword evidence="3 6" id="KW-0713">Self-incompatibility</keyword>
<evidence type="ECO:0000313" key="7">
    <source>
        <dbReference type="EMBL" id="KAG2383876.1"/>
    </source>
</evidence>
<comment type="caution">
    <text evidence="7">The sequence shown here is derived from an EMBL/GenBank/DDBJ whole genome shotgun (WGS) entry which is preliminary data.</text>
</comment>
<reference evidence="7 8" key="1">
    <citation type="submission" date="2020-05" db="EMBL/GenBank/DDBJ databases">
        <title>Vigna angularis (adzuki bean) Var. LongXiaoDou No. 4 denovo assembly.</title>
        <authorList>
            <person name="Xiang H."/>
        </authorList>
    </citation>
    <scope>NUCLEOTIDE SEQUENCE [LARGE SCALE GENOMIC DNA]</scope>
    <source>
        <tissue evidence="7">Leaf</tissue>
    </source>
</reference>
<proteinExistence type="inferred from homology"/>
<accession>A0A8T0JTD1</accession>
<evidence type="ECO:0000256" key="3">
    <source>
        <dbReference type="ARBA" id="ARBA00022471"/>
    </source>
</evidence>
<gene>
    <name evidence="7" type="ORF">HKW66_Vig0256920</name>
</gene>
<keyword evidence="4 6" id="KW-0964">Secreted</keyword>
<evidence type="ECO:0000256" key="1">
    <source>
        <dbReference type="ARBA" id="ARBA00004613"/>
    </source>
</evidence>
<dbReference type="AlphaFoldDB" id="A0A8T0JTD1"/>
<dbReference type="GO" id="GO:0060320">
    <property type="term" value="P:rejection of self pollen"/>
    <property type="evidence" value="ECO:0007669"/>
    <property type="project" value="UniProtKB-KW"/>
</dbReference>
<dbReference type="Proteomes" id="UP000743370">
    <property type="component" value="Unassembled WGS sequence"/>
</dbReference>
<dbReference type="GO" id="GO:0005576">
    <property type="term" value="C:extracellular region"/>
    <property type="evidence" value="ECO:0007669"/>
    <property type="project" value="UniProtKB-SubCell"/>
</dbReference>
<evidence type="ECO:0000313" key="8">
    <source>
        <dbReference type="Proteomes" id="UP000743370"/>
    </source>
</evidence>
<evidence type="ECO:0000256" key="2">
    <source>
        <dbReference type="ARBA" id="ARBA00005581"/>
    </source>
</evidence>
<dbReference type="PANTHER" id="PTHR31232">
    <property type="match status" value="1"/>
</dbReference>
<keyword evidence="5 6" id="KW-0732">Signal</keyword>